<reference evidence="2 3" key="1">
    <citation type="journal article" date="2016" name="Genome Biol. Evol.">
        <title>Divergent and convergent evolution of fungal pathogenicity.</title>
        <authorList>
            <person name="Shang Y."/>
            <person name="Xiao G."/>
            <person name="Zheng P."/>
            <person name="Cen K."/>
            <person name="Zhan S."/>
            <person name="Wang C."/>
        </authorList>
    </citation>
    <scope>NUCLEOTIDE SEQUENCE [LARGE SCALE GENOMIC DNA]</scope>
    <source>
        <strain evidence="2 3">ARSEF 2679</strain>
    </source>
</reference>
<feature type="signal peptide" evidence="1">
    <location>
        <begin position="1"/>
        <end position="20"/>
    </location>
</feature>
<comment type="caution">
    <text evidence="2">The sequence shown here is derived from an EMBL/GenBank/DDBJ whole genome shotgun (WGS) entry which is preliminary data.</text>
</comment>
<feature type="chain" id="PRO_5007888607" description="IDI-2" evidence="1">
    <location>
        <begin position="21"/>
        <end position="135"/>
    </location>
</feature>
<dbReference type="EMBL" id="AZHB01000048">
    <property type="protein sequence ID" value="OAA49719.1"/>
    <property type="molecule type" value="Genomic_DNA"/>
</dbReference>
<keyword evidence="1" id="KW-0732">Signal</keyword>
<dbReference type="AlphaFoldDB" id="A0A167J2D4"/>
<accession>A0A167J2D4</accession>
<name>A0A167J2D4_CORFA</name>
<protein>
    <recommendedName>
        <fullName evidence="4">IDI-2</fullName>
    </recommendedName>
</protein>
<proteinExistence type="predicted"/>
<evidence type="ECO:0000256" key="1">
    <source>
        <dbReference type="SAM" id="SignalP"/>
    </source>
</evidence>
<dbReference type="GeneID" id="30025714"/>
<keyword evidence="3" id="KW-1185">Reference proteome</keyword>
<evidence type="ECO:0000313" key="3">
    <source>
        <dbReference type="Proteomes" id="UP000076744"/>
    </source>
</evidence>
<evidence type="ECO:0000313" key="2">
    <source>
        <dbReference type="EMBL" id="OAA49719.1"/>
    </source>
</evidence>
<dbReference type="OrthoDB" id="3660930at2759"/>
<organism evidence="2 3">
    <name type="scientific">Cordyceps fumosorosea (strain ARSEF 2679)</name>
    <name type="common">Isaria fumosorosea</name>
    <dbReference type="NCBI Taxonomy" id="1081104"/>
    <lineage>
        <taxon>Eukaryota</taxon>
        <taxon>Fungi</taxon>
        <taxon>Dikarya</taxon>
        <taxon>Ascomycota</taxon>
        <taxon>Pezizomycotina</taxon>
        <taxon>Sordariomycetes</taxon>
        <taxon>Hypocreomycetidae</taxon>
        <taxon>Hypocreales</taxon>
        <taxon>Cordycipitaceae</taxon>
        <taxon>Cordyceps</taxon>
    </lineage>
</organism>
<sequence>MKLVTYIYGIALLALQRVDAAQPNDDEAKAICGKLGVMDTTGMSEDAASKTRLCAEHPLGHLDPSDDLSKRRCWNGKPVGCSRGYCWHTCGGGGQWCWAAEGDGTGPWITCKNDSQCSSIMACGAGNCKRCGCTC</sequence>
<dbReference type="RefSeq" id="XP_018699827.1">
    <property type="nucleotide sequence ID" value="XM_018853024.1"/>
</dbReference>
<gene>
    <name evidence="2" type="ORF">ISF_09422</name>
</gene>
<dbReference type="Proteomes" id="UP000076744">
    <property type="component" value="Unassembled WGS sequence"/>
</dbReference>
<evidence type="ECO:0008006" key="4">
    <source>
        <dbReference type="Google" id="ProtNLM"/>
    </source>
</evidence>